<feature type="transmembrane region" description="Helical" evidence="6">
    <location>
        <begin position="337"/>
        <end position="359"/>
    </location>
</feature>
<dbReference type="PANTHER" id="PTHR42718">
    <property type="entry name" value="MAJOR FACILITATOR SUPERFAMILY MULTIDRUG TRANSPORTER MFSC"/>
    <property type="match status" value="1"/>
</dbReference>
<evidence type="ECO:0000259" key="7">
    <source>
        <dbReference type="PROSITE" id="PS50850"/>
    </source>
</evidence>
<dbReference type="PANTHER" id="PTHR42718:SF9">
    <property type="entry name" value="MAJOR FACILITATOR SUPERFAMILY MULTIDRUG TRANSPORTER MFSC"/>
    <property type="match status" value="1"/>
</dbReference>
<feature type="transmembrane region" description="Helical" evidence="6">
    <location>
        <begin position="143"/>
        <end position="166"/>
    </location>
</feature>
<organism evidence="8 9">
    <name type="scientific">Pedococcus ginsenosidimutans</name>
    <dbReference type="NCBI Taxonomy" id="490570"/>
    <lineage>
        <taxon>Bacteria</taxon>
        <taxon>Bacillati</taxon>
        <taxon>Actinomycetota</taxon>
        <taxon>Actinomycetes</taxon>
        <taxon>Micrococcales</taxon>
        <taxon>Intrasporangiaceae</taxon>
        <taxon>Pedococcus</taxon>
    </lineage>
</organism>
<gene>
    <name evidence="8" type="ORF">GCM10025782_02100</name>
</gene>
<proteinExistence type="predicted"/>
<accession>A0ABP8XNM0</accession>
<sequence>MGSVAGMLRTPRSRAAVVVVLCLVQFVDVLGVTAAIVAIPSMLDGVGAGDAAAGPIATAYAMLFGGLLVVGARLGHRYGHVRMLLVGLVVFALAGATGALAQHAWQLVLARAVQGAASALTVPAALSLLLAAATATGERTKALGLWSAAGAAAGASGLFAGGLLIELFGWRAIFWVNVPLAVGLAAGVRYWVHVRPVQDTEAALDVVGATLLVAAVMGVVLGAALVQEAHSRVLGLVVVLGGVVLGLLLVAWLRRARGPLVSLSSLRAPHLLAGTLGSFVNTAVTSSTAVLLTLYLQRRHGFSAFEAGLTLLALSLAVVIGASAAPRLSRGYGPRRPAVVGLGSMTLGNLVVAVTTFAGDSLATFAAVAGTIVGLLLLGTGLGLSSVAFNDIGTDLPEHEVATATGVLNTGAQLGTAIGVAALLLVGAPGTYGPIPAVSVAVGLAALLGAGATRVVVRWRPD</sequence>
<feature type="transmembrane region" description="Helical" evidence="6">
    <location>
        <begin position="365"/>
        <end position="389"/>
    </location>
</feature>
<evidence type="ECO:0000256" key="4">
    <source>
        <dbReference type="ARBA" id="ARBA00022989"/>
    </source>
</evidence>
<keyword evidence="5 6" id="KW-0472">Membrane</keyword>
<evidence type="ECO:0000256" key="2">
    <source>
        <dbReference type="ARBA" id="ARBA00022448"/>
    </source>
</evidence>
<feature type="transmembrane region" description="Helical" evidence="6">
    <location>
        <begin position="84"/>
        <end position="105"/>
    </location>
</feature>
<feature type="transmembrane region" description="Helical" evidence="6">
    <location>
        <begin position="111"/>
        <end position="131"/>
    </location>
</feature>
<keyword evidence="4 6" id="KW-1133">Transmembrane helix</keyword>
<feature type="transmembrane region" description="Helical" evidence="6">
    <location>
        <begin position="274"/>
        <end position="296"/>
    </location>
</feature>
<comment type="subcellular location">
    <subcellularLocation>
        <location evidence="1">Cell membrane</location>
        <topology evidence="1">Multi-pass membrane protein</topology>
    </subcellularLocation>
</comment>
<feature type="transmembrane region" description="Helical" evidence="6">
    <location>
        <begin position="233"/>
        <end position="253"/>
    </location>
</feature>
<comment type="caution">
    <text evidence="8">The sequence shown here is derived from an EMBL/GenBank/DDBJ whole genome shotgun (WGS) entry which is preliminary data.</text>
</comment>
<dbReference type="EMBL" id="BAABLO010000001">
    <property type="protein sequence ID" value="GAA4709651.1"/>
    <property type="molecule type" value="Genomic_DNA"/>
</dbReference>
<feature type="transmembrane region" description="Helical" evidence="6">
    <location>
        <begin position="401"/>
        <end position="425"/>
    </location>
</feature>
<dbReference type="SUPFAM" id="SSF103473">
    <property type="entry name" value="MFS general substrate transporter"/>
    <property type="match status" value="2"/>
</dbReference>
<dbReference type="Pfam" id="PF07690">
    <property type="entry name" value="MFS_1"/>
    <property type="match status" value="1"/>
</dbReference>
<keyword evidence="3 6" id="KW-0812">Transmembrane</keyword>
<keyword evidence="9" id="KW-1185">Reference proteome</keyword>
<evidence type="ECO:0000256" key="3">
    <source>
        <dbReference type="ARBA" id="ARBA00022692"/>
    </source>
</evidence>
<dbReference type="InterPro" id="IPR011701">
    <property type="entry name" value="MFS"/>
</dbReference>
<evidence type="ECO:0000313" key="8">
    <source>
        <dbReference type="EMBL" id="GAA4709651.1"/>
    </source>
</evidence>
<evidence type="ECO:0000256" key="1">
    <source>
        <dbReference type="ARBA" id="ARBA00004651"/>
    </source>
</evidence>
<feature type="transmembrane region" description="Helical" evidence="6">
    <location>
        <begin position="437"/>
        <end position="457"/>
    </location>
</feature>
<feature type="transmembrane region" description="Helical" evidence="6">
    <location>
        <begin position="172"/>
        <end position="192"/>
    </location>
</feature>
<protein>
    <submittedName>
        <fullName evidence="8">MFS transporter</fullName>
    </submittedName>
</protein>
<feature type="transmembrane region" description="Helical" evidence="6">
    <location>
        <begin position="15"/>
        <end position="39"/>
    </location>
</feature>
<feature type="transmembrane region" description="Helical" evidence="6">
    <location>
        <begin position="51"/>
        <end position="72"/>
    </location>
</feature>
<evidence type="ECO:0000256" key="6">
    <source>
        <dbReference type="SAM" id="Phobius"/>
    </source>
</evidence>
<keyword evidence="2" id="KW-0813">Transport</keyword>
<evidence type="ECO:0000256" key="5">
    <source>
        <dbReference type="ARBA" id="ARBA00023136"/>
    </source>
</evidence>
<name>A0ABP8XNM0_9MICO</name>
<evidence type="ECO:0000313" key="9">
    <source>
        <dbReference type="Proteomes" id="UP001500556"/>
    </source>
</evidence>
<dbReference type="PROSITE" id="PS50850">
    <property type="entry name" value="MFS"/>
    <property type="match status" value="1"/>
</dbReference>
<dbReference type="Gene3D" id="1.20.1720.10">
    <property type="entry name" value="Multidrug resistance protein D"/>
    <property type="match status" value="1"/>
</dbReference>
<dbReference type="InterPro" id="IPR020846">
    <property type="entry name" value="MFS_dom"/>
</dbReference>
<feature type="transmembrane region" description="Helical" evidence="6">
    <location>
        <begin position="302"/>
        <end position="325"/>
    </location>
</feature>
<dbReference type="Proteomes" id="UP001500556">
    <property type="component" value="Unassembled WGS sequence"/>
</dbReference>
<dbReference type="Gene3D" id="1.20.1250.20">
    <property type="entry name" value="MFS general substrate transporter like domains"/>
    <property type="match status" value="1"/>
</dbReference>
<reference evidence="9" key="1">
    <citation type="journal article" date="2019" name="Int. J. Syst. Evol. Microbiol.">
        <title>The Global Catalogue of Microorganisms (GCM) 10K type strain sequencing project: providing services to taxonomists for standard genome sequencing and annotation.</title>
        <authorList>
            <consortium name="The Broad Institute Genomics Platform"/>
            <consortium name="The Broad Institute Genome Sequencing Center for Infectious Disease"/>
            <person name="Wu L."/>
            <person name="Ma J."/>
        </authorList>
    </citation>
    <scope>NUCLEOTIDE SEQUENCE [LARGE SCALE GENOMIC DNA]</scope>
    <source>
        <strain evidence="9">JCM 18961</strain>
    </source>
</reference>
<dbReference type="InterPro" id="IPR036259">
    <property type="entry name" value="MFS_trans_sf"/>
</dbReference>
<feature type="transmembrane region" description="Helical" evidence="6">
    <location>
        <begin position="204"/>
        <end position="227"/>
    </location>
</feature>
<feature type="domain" description="Major facilitator superfamily (MFS) profile" evidence="7">
    <location>
        <begin position="17"/>
        <end position="461"/>
    </location>
</feature>